<proteinExistence type="predicted"/>
<name>A0A915CM18_9BILA</name>
<evidence type="ECO:0000256" key="1">
    <source>
        <dbReference type="SAM" id="MobiDB-lite"/>
    </source>
</evidence>
<dbReference type="Proteomes" id="UP000887574">
    <property type="component" value="Unplaced"/>
</dbReference>
<keyword evidence="2" id="KW-1185">Reference proteome</keyword>
<reference evidence="3" key="1">
    <citation type="submission" date="2022-11" db="UniProtKB">
        <authorList>
            <consortium name="WormBaseParasite"/>
        </authorList>
    </citation>
    <scope>IDENTIFICATION</scope>
</reference>
<evidence type="ECO:0000313" key="3">
    <source>
        <dbReference type="WBParaSite" id="jg10072"/>
    </source>
</evidence>
<feature type="region of interest" description="Disordered" evidence="1">
    <location>
        <begin position="1"/>
        <end position="22"/>
    </location>
</feature>
<accession>A0A915CM18</accession>
<protein>
    <submittedName>
        <fullName evidence="3">Uncharacterized protein</fullName>
    </submittedName>
</protein>
<evidence type="ECO:0000313" key="2">
    <source>
        <dbReference type="Proteomes" id="UP000887574"/>
    </source>
</evidence>
<organism evidence="2 3">
    <name type="scientific">Ditylenchus dipsaci</name>
    <dbReference type="NCBI Taxonomy" id="166011"/>
    <lineage>
        <taxon>Eukaryota</taxon>
        <taxon>Metazoa</taxon>
        <taxon>Ecdysozoa</taxon>
        <taxon>Nematoda</taxon>
        <taxon>Chromadorea</taxon>
        <taxon>Rhabditida</taxon>
        <taxon>Tylenchina</taxon>
        <taxon>Tylenchomorpha</taxon>
        <taxon>Sphaerularioidea</taxon>
        <taxon>Anguinidae</taxon>
        <taxon>Anguininae</taxon>
        <taxon>Ditylenchus</taxon>
    </lineage>
</organism>
<sequence>MGGTLERNRRATIAMDPPPSPTTAAVSAVAMAWMQKAHKRRNQPKLVTPKLFPSGLGRIWTLLSEILSYFFRPAQPNLLALGDC</sequence>
<dbReference type="AlphaFoldDB" id="A0A915CM18"/>
<dbReference type="WBParaSite" id="jg10072">
    <property type="protein sequence ID" value="jg10072"/>
    <property type="gene ID" value="jg10072"/>
</dbReference>